<keyword evidence="3 5" id="KW-0067">ATP-binding</keyword>
<dbReference type="EMBL" id="RBIL01000002">
    <property type="protein sequence ID" value="RKQ88292.1"/>
    <property type="molecule type" value="Genomic_DNA"/>
</dbReference>
<organism evidence="5 6">
    <name type="scientific">Solirubrobacter pauli</name>
    <dbReference type="NCBI Taxonomy" id="166793"/>
    <lineage>
        <taxon>Bacteria</taxon>
        <taxon>Bacillati</taxon>
        <taxon>Actinomycetota</taxon>
        <taxon>Thermoleophilia</taxon>
        <taxon>Solirubrobacterales</taxon>
        <taxon>Solirubrobacteraceae</taxon>
        <taxon>Solirubrobacter</taxon>
    </lineage>
</organism>
<sequence length="223" mass="23451">MILQLRGVEHAYRRTVALRGVSLAVESEEVVAITGPSGCGKSTLLHVAAGILRPQAGDVTLLGEALTTLSETARARLRRRSVGVVLQFGQLVPDLSALENVALPLLLERHDRAAALTAAREWLERVGITAERDTLAAELSGGEAQRVAVARALVTGPAIVFADEPTGSLDTAGGEALMTLLLGAARERGAALVVVTHDNVVAAHADREVRLRDGRVEAEAALR</sequence>
<dbReference type="Gene3D" id="3.40.50.300">
    <property type="entry name" value="P-loop containing nucleotide triphosphate hydrolases"/>
    <property type="match status" value="1"/>
</dbReference>
<dbReference type="GO" id="GO:0005524">
    <property type="term" value="F:ATP binding"/>
    <property type="evidence" value="ECO:0007669"/>
    <property type="project" value="UniProtKB-KW"/>
</dbReference>
<protein>
    <submittedName>
        <fullName evidence="5">Putative ABC transport system ATP-binding protein</fullName>
    </submittedName>
</protein>
<keyword evidence="6" id="KW-1185">Reference proteome</keyword>
<evidence type="ECO:0000259" key="4">
    <source>
        <dbReference type="PROSITE" id="PS50893"/>
    </source>
</evidence>
<dbReference type="PANTHER" id="PTHR24220:SF685">
    <property type="entry name" value="ABC TRANSPORTER RELATED"/>
    <property type="match status" value="1"/>
</dbReference>
<dbReference type="GO" id="GO:0022857">
    <property type="term" value="F:transmembrane transporter activity"/>
    <property type="evidence" value="ECO:0007669"/>
    <property type="project" value="TreeGrafter"/>
</dbReference>
<dbReference type="PROSITE" id="PS50893">
    <property type="entry name" value="ABC_TRANSPORTER_2"/>
    <property type="match status" value="1"/>
</dbReference>
<dbReference type="SUPFAM" id="SSF52540">
    <property type="entry name" value="P-loop containing nucleoside triphosphate hydrolases"/>
    <property type="match status" value="1"/>
</dbReference>
<name>A0A660L644_9ACTN</name>
<dbReference type="InterPro" id="IPR003439">
    <property type="entry name" value="ABC_transporter-like_ATP-bd"/>
</dbReference>
<reference evidence="5 6" key="1">
    <citation type="submission" date="2018-10" db="EMBL/GenBank/DDBJ databases">
        <title>Genomic Encyclopedia of Archaeal and Bacterial Type Strains, Phase II (KMG-II): from individual species to whole genera.</title>
        <authorList>
            <person name="Goeker M."/>
        </authorList>
    </citation>
    <scope>NUCLEOTIDE SEQUENCE [LARGE SCALE GENOMIC DNA]</scope>
    <source>
        <strain evidence="5 6">DSM 14954</strain>
    </source>
</reference>
<proteinExistence type="predicted"/>
<dbReference type="GO" id="GO:0005886">
    <property type="term" value="C:plasma membrane"/>
    <property type="evidence" value="ECO:0007669"/>
    <property type="project" value="TreeGrafter"/>
</dbReference>
<dbReference type="OrthoDB" id="3176024at2"/>
<dbReference type="AlphaFoldDB" id="A0A660L644"/>
<evidence type="ECO:0000256" key="1">
    <source>
        <dbReference type="ARBA" id="ARBA00022448"/>
    </source>
</evidence>
<dbReference type="InterPro" id="IPR017871">
    <property type="entry name" value="ABC_transporter-like_CS"/>
</dbReference>
<accession>A0A660L644</accession>
<dbReference type="InterPro" id="IPR017911">
    <property type="entry name" value="MacB-like_ATP-bd"/>
</dbReference>
<feature type="domain" description="ABC transporter" evidence="4">
    <location>
        <begin position="3"/>
        <end position="222"/>
    </location>
</feature>
<dbReference type="GO" id="GO:0016887">
    <property type="term" value="F:ATP hydrolysis activity"/>
    <property type="evidence" value="ECO:0007669"/>
    <property type="project" value="InterPro"/>
</dbReference>
<evidence type="ECO:0000313" key="5">
    <source>
        <dbReference type="EMBL" id="RKQ88292.1"/>
    </source>
</evidence>
<evidence type="ECO:0000313" key="6">
    <source>
        <dbReference type="Proteomes" id="UP000278962"/>
    </source>
</evidence>
<dbReference type="CDD" id="cd03255">
    <property type="entry name" value="ABC_MJ0796_LolCDE_FtsE"/>
    <property type="match status" value="1"/>
</dbReference>
<dbReference type="InterPro" id="IPR015854">
    <property type="entry name" value="ABC_transpr_LolD-like"/>
</dbReference>
<evidence type="ECO:0000256" key="2">
    <source>
        <dbReference type="ARBA" id="ARBA00022741"/>
    </source>
</evidence>
<dbReference type="InterPro" id="IPR027417">
    <property type="entry name" value="P-loop_NTPase"/>
</dbReference>
<dbReference type="SMART" id="SM00382">
    <property type="entry name" value="AAA"/>
    <property type="match status" value="1"/>
</dbReference>
<dbReference type="Pfam" id="PF00005">
    <property type="entry name" value="ABC_tran"/>
    <property type="match status" value="1"/>
</dbReference>
<gene>
    <name evidence="5" type="ORF">C8N24_6334</name>
</gene>
<dbReference type="PANTHER" id="PTHR24220">
    <property type="entry name" value="IMPORT ATP-BINDING PROTEIN"/>
    <property type="match status" value="1"/>
</dbReference>
<dbReference type="InterPro" id="IPR003593">
    <property type="entry name" value="AAA+_ATPase"/>
</dbReference>
<dbReference type="Proteomes" id="UP000278962">
    <property type="component" value="Unassembled WGS sequence"/>
</dbReference>
<comment type="caution">
    <text evidence="5">The sequence shown here is derived from an EMBL/GenBank/DDBJ whole genome shotgun (WGS) entry which is preliminary data.</text>
</comment>
<dbReference type="PROSITE" id="PS00211">
    <property type="entry name" value="ABC_TRANSPORTER_1"/>
    <property type="match status" value="1"/>
</dbReference>
<keyword evidence="1" id="KW-0813">Transport</keyword>
<evidence type="ECO:0000256" key="3">
    <source>
        <dbReference type="ARBA" id="ARBA00022840"/>
    </source>
</evidence>
<dbReference type="RefSeq" id="WP_121257679.1">
    <property type="nucleotide sequence ID" value="NZ_RBIL01000002.1"/>
</dbReference>
<keyword evidence="2" id="KW-0547">Nucleotide-binding</keyword>